<dbReference type="AlphaFoldDB" id="A0A804KPE9"/>
<dbReference type="Gene3D" id="3.30.70.100">
    <property type="match status" value="1"/>
</dbReference>
<organism evidence="2 3">
    <name type="scientific">Musa acuminata subsp. malaccensis</name>
    <name type="common">Wild banana</name>
    <name type="synonym">Musa malaccensis</name>
    <dbReference type="NCBI Taxonomy" id="214687"/>
    <lineage>
        <taxon>Eukaryota</taxon>
        <taxon>Viridiplantae</taxon>
        <taxon>Streptophyta</taxon>
        <taxon>Embryophyta</taxon>
        <taxon>Tracheophyta</taxon>
        <taxon>Spermatophyta</taxon>
        <taxon>Magnoliopsida</taxon>
        <taxon>Liliopsida</taxon>
        <taxon>Zingiberales</taxon>
        <taxon>Musaceae</taxon>
        <taxon>Musa</taxon>
    </lineage>
</organism>
<keyword evidence="3" id="KW-1185">Reference proteome</keyword>
<name>A0A804KPE9_MUSAM</name>
<dbReference type="EMBL" id="HG996474">
    <property type="protein sequence ID" value="CAG1836678.1"/>
    <property type="molecule type" value="Genomic_DNA"/>
</dbReference>
<accession>A0A804KPE9</accession>
<dbReference type="InterPro" id="IPR036163">
    <property type="entry name" value="HMA_dom_sf"/>
</dbReference>
<dbReference type="Gramene" id="Ma09_t27780.1">
    <property type="protein sequence ID" value="Ma09_p27780.1"/>
    <property type="gene ID" value="Ma09_g27780"/>
</dbReference>
<dbReference type="Proteomes" id="UP000012960">
    <property type="component" value="Unplaced"/>
</dbReference>
<gene>
    <name evidence="1" type="ORF">GSMUA_246470.1</name>
</gene>
<reference evidence="2" key="2">
    <citation type="submission" date="2021-05" db="UniProtKB">
        <authorList>
            <consortium name="EnsemblPlants"/>
        </authorList>
    </citation>
    <scope>IDENTIFICATION</scope>
    <source>
        <strain evidence="2">subsp. malaccensis</strain>
    </source>
</reference>
<dbReference type="InParanoid" id="A0A804KPE9"/>
<dbReference type="FunCoup" id="A0A804KPE9">
    <property type="interactions" value="146"/>
</dbReference>
<dbReference type="SUPFAM" id="SSF55008">
    <property type="entry name" value="HMA, heavy metal-associated domain"/>
    <property type="match status" value="1"/>
</dbReference>
<dbReference type="OMA" id="GHHNCNG"/>
<protein>
    <submittedName>
        <fullName evidence="1">(wild Malaysian banana) hypothetical protein</fullName>
    </submittedName>
</protein>
<evidence type="ECO:0000313" key="2">
    <source>
        <dbReference type="EnsemblPlants" id="Ma09_p27780.1"/>
    </source>
</evidence>
<reference evidence="1" key="1">
    <citation type="submission" date="2021-03" db="EMBL/GenBank/DDBJ databases">
        <authorList>
            <consortium name="Genoscope - CEA"/>
            <person name="William W."/>
        </authorList>
    </citation>
    <scope>NUCLEOTIDE SEQUENCE</scope>
    <source>
        <strain evidence="1">Doubled-haploid Pahang</strain>
    </source>
</reference>
<evidence type="ECO:0000313" key="1">
    <source>
        <dbReference type="EMBL" id="CAG1836678.1"/>
    </source>
</evidence>
<dbReference type="GO" id="GO:0046872">
    <property type="term" value="F:metal ion binding"/>
    <property type="evidence" value="ECO:0007669"/>
    <property type="project" value="InterPro"/>
</dbReference>
<dbReference type="EnsemblPlants" id="Ma09_t27780.1">
    <property type="protein sequence ID" value="Ma09_p27780.1"/>
    <property type="gene ID" value="Ma09_g27780"/>
</dbReference>
<sequence length="89" mass="10369">MSHKFCCMTMRINIDCNGCYRKINRILLQTQGLESHWIEQKQCMVSVCGVFVPQDMAIRLRKKTNRRVEILEIKEVDISNDGSITQKPP</sequence>
<dbReference type="PANTHER" id="PTHR47294:SF3">
    <property type="entry name" value="OS08G0431150 PROTEIN"/>
    <property type="match status" value="1"/>
</dbReference>
<dbReference type="PANTHER" id="PTHR47294">
    <property type="entry name" value="OS08G0431150 PROTEIN"/>
    <property type="match status" value="1"/>
</dbReference>
<evidence type="ECO:0000313" key="3">
    <source>
        <dbReference type="Proteomes" id="UP000012960"/>
    </source>
</evidence>
<proteinExistence type="predicted"/>